<evidence type="ECO:0000256" key="4">
    <source>
        <dbReference type="ARBA" id="ARBA00022741"/>
    </source>
</evidence>
<keyword evidence="3" id="KW-0808">Transferase</keyword>
<dbReference type="InterPro" id="IPR045355">
    <property type="entry name" value="PolyA_pol_cat_su"/>
</dbReference>
<name>A0A6C0JGP3_9ZZZZ</name>
<protein>
    <recommendedName>
        <fullName evidence="8">Poly(A) polymerase catalytic subunit domain-containing protein</fullName>
    </recommendedName>
</protein>
<evidence type="ECO:0000256" key="1">
    <source>
        <dbReference type="ARBA" id="ARBA00004328"/>
    </source>
</evidence>
<dbReference type="AlphaFoldDB" id="A0A6C0JGP3"/>
<dbReference type="GO" id="GO:0005524">
    <property type="term" value="F:ATP binding"/>
    <property type="evidence" value="ECO:0007669"/>
    <property type="project" value="UniProtKB-KW"/>
</dbReference>
<dbReference type="GO" id="GO:0016740">
    <property type="term" value="F:transferase activity"/>
    <property type="evidence" value="ECO:0007669"/>
    <property type="project" value="UniProtKB-KW"/>
</dbReference>
<dbReference type="GO" id="GO:0006397">
    <property type="term" value="P:mRNA processing"/>
    <property type="evidence" value="ECO:0007669"/>
    <property type="project" value="UniProtKB-KW"/>
</dbReference>
<evidence type="ECO:0000259" key="8">
    <source>
        <dbReference type="Pfam" id="PF19244"/>
    </source>
</evidence>
<comment type="subcellular location">
    <subcellularLocation>
        <location evidence="1">Virion</location>
    </subcellularLocation>
</comment>
<keyword evidence="7" id="KW-0804">Transcription</keyword>
<evidence type="ECO:0000256" key="2">
    <source>
        <dbReference type="ARBA" id="ARBA00022664"/>
    </source>
</evidence>
<proteinExistence type="predicted"/>
<dbReference type="EMBL" id="MN740401">
    <property type="protein sequence ID" value="QHU04553.1"/>
    <property type="molecule type" value="Genomic_DNA"/>
</dbReference>
<reference evidence="9" key="1">
    <citation type="journal article" date="2020" name="Nature">
        <title>Giant virus diversity and host interactions through global metagenomics.</title>
        <authorList>
            <person name="Schulz F."/>
            <person name="Roux S."/>
            <person name="Paez-Espino D."/>
            <person name="Jungbluth S."/>
            <person name="Walsh D.A."/>
            <person name="Denef V.J."/>
            <person name="McMahon K.D."/>
            <person name="Konstantinidis K.T."/>
            <person name="Eloe-Fadrosh E.A."/>
            <person name="Kyrpides N.C."/>
            <person name="Woyke T."/>
        </authorList>
    </citation>
    <scope>NUCLEOTIDE SEQUENCE</scope>
    <source>
        <strain evidence="9">GVMAG-M-3300027708-51</strain>
    </source>
</reference>
<sequence length="411" mass="47169">MGDDTATINRIAEEQLEKLEEKAAEDPNIKKSIVIVEAFLKSHPVLCYGGTAINNLLDEKDRFYDFTRETPDYDFYSKTPQVHAMEIADKLHAAGIPDIQVKPGVHLGTFKVFADYTGVADVSEMSPQLFDRLWDEGYEEEGIHYVTPNFLRMSTYLELSRPEGDVSRWNKVYKRMMLLNDKYPLKCIKEDEPVEEALTAERKKGVIKILKSEEIVLLGFNAVARHSGKTRWTTPVTFLAERETIEKLTHGQKTYVTAADAIMPECTEVKESDGTVYRFYETRACHSYHETADGIKVASIPTVLQFYFAYMYSGVDEDTVQHILCVAQRVMELAHHAQKRRFKLLTPTDCLGKQEDLHGMLREKTKLYSELSKNRNSTEFLTNFFSYAPGTDKEKKTTLRKQLKGLTRKKQ</sequence>
<keyword evidence="6" id="KW-0946">Virion</keyword>
<keyword evidence="5" id="KW-0067">ATP-binding</keyword>
<dbReference type="GO" id="GO:0044423">
    <property type="term" value="C:virion component"/>
    <property type="evidence" value="ECO:0007669"/>
    <property type="project" value="UniProtKB-KW"/>
</dbReference>
<feature type="domain" description="Poly(A) polymerase catalytic subunit" evidence="8">
    <location>
        <begin position="35"/>
        <end position="162"/>
    </location>
</feature>
<evidence type="ECO:0000256" key="5">
    <source>
        <dbReference type="ARBA" id="ARBA00022840"/>
    </source>
</evidence>
<keyword evidence="4" id="KW-0547">Nucleotide-binding</keyword>
<evidence type="ECO:0000256" key="7">
    <source>
        <dbReference type="ARBA" id="ARBA00023163"/>
    </source>
</evidence>
<organism evidence="9">
    <name type="scientific">viral metagenome</name>
    <dbReference type="NCBI Taxonomy" id="1070528"/>
    <lineage>
        <taxon>unclassified sequences</taxon>
        <taxon>metagenomes</taxon>
        <taxon>organismal metagenomes</taxon>
    </lineage>
</organism>
<evidence type="ECO:0000256" key="6">
    <source>
        <dbReference type="ARBA" id="ARBA00022844"/>
    </source>
</evidence>
<keyword evidence="2" id="KW-0507">mRNA processing</keyword>
<accession>A0A6C0JGP3</accession>
<dbReference type="Pfam" id="PF19244">
    <property type="entry name" value="Poly_A_pol_cat"/>
    <property type="match status" value="1"/>
</dbReference>
<evidence type="ECO:0000256" key="3">
    <source>
        <dbReference type="ARBA" id="ARBA00022679"/>
    </source>
</evidence>
<evidence type="ECO:0000313" key="9">
    <source>
        <dbReference type="EMBL" id="QHU04553.1"/>
    </source>
</evidence>